<keyword evidence="7" id="KW-1185">Reference proteome</keyword>
<dbReference type="SMART" id="SM00470">
    <property type="entry name" value="ParB"/>
    <property type="match status" value="1"/>
</dbReference>
<dbReference type="Pfam" id="PF02195">
    <property type="entry name" value="ParB_N"/>
    <property type="match status" value="1"/>
</dbReference>
<keyword evidence="3" id="KW-0238">DNA-binding</keyword>
<dbReference type="PANTHER" id="PTHR33375">
    <property type="entry name" value="CHROMOSOME-PARTITIONING PROTEIN PARB-RELATED"/>
    <property type="match status" value="1"/>
</dbReference>
<evidence type="ECO:0000313" key="6">
    <source>
        <dbReference type="EMBL" id="QJQ31854.1"/>
    </source>
</evidence>
<dbReference type="SUPFAM" id="SSF109709">
    <property type="entry name" value="KorB DNA-binding domain-like"/>
    <property type="match status" value="1"/>
</dbReference>
<evidence type="ECO:0000256" key="1">
    <source>
        <dbReference type="ARBA" id="ARBA00006295"/>
    </source>
</evidence>
<dbReference type="InterPro" id="IPR036086">
    <property type="entry name" value="ParB/Sulfiredoxin_sf"/>
</dbReference>
<dbReference type="InterPro" id="IPR003115">
    <property type="entry name" value="ParB_N"/>
</dbReference>
<dbReference type="FunFam" id="3.90.1530.30:FF:000001">
    <property type="entry name" value="Chromosome partitioning protein ParB"/>
    <property type="match status" value="1"/>
</dbReference>
<dbReference type="CDD" id="cd16393">
    <property type="entry name" value="SPO0J_N"/>
    <property type="match status" value="1"/>
</dbReference>
<dbReference type="Gene3D" id="3.90.1530.30">
    <property type="match status" value="1"/>
</dbReference>
<dbReference type="RefSeq" id="WP_169944378.1">
    <property type="nucleotide sequence ID" value="NZ_CP053015.1"/>
</dbReference>
<accession>A0A6M4AS09</accession>
<proteinExistence type="inferred from homology"/>
<dbReference type="PANTHER" id="PTHR33375:SF1">
    <property type="entry name" value="CHROMOSOME-PARTITIONING PROTEIN PARB-RELATED"/>
    <property type="match status" value="1"/>
</dbReference>
<dbReference type="GO" id="GO:0003677">
    <property type="term" value="F:DNA binding"/>
    <property type="evidence" value="ECO:0007669"/>
    <property type="project" value="UniProtKB-KW"/>
</dbReference>
<dbReference type="InterPro" id="IPR041468">
    <property type="entry name" value="HTH_ParB/Spo0J"/>
</dbReference>
<dbReference type="FunFam" id="1.10.10.2830:FF:000001">
    <property type="entry name" value="Chromosome partitioning protein ParB"/>
    <property type="match status" value="1"/>
</dbReference>
<dbReference type="AlphaFoldDB" id="A0A6M4AS09"/>
<reference evidence="6 7" key="1">
    <citation type="submission" date="2020-01" db="EMBL/GenBank/DDBJ databases">
        <title>Sphingomonas sp. strain CSW-10.</title>
        <authorList>
            <person name="Chen W.-M."/>
        </authorList>
    </citation>
    <scope>NUCLEOTIDE SEQUENCE [LARGE SCALE GENOMIC DNA]</scope>
    <source>
        <strain evidence="6 7">CSW-10</strain>
    </source>
</reference>
<comment type="similarity">
    <text evidence="1">Belongs to the ParB family.</text>
</comment>
<dbReference type="NCBIfam" id="TIGR00180">
    <property type="entry name" value="parB_part"/>
    <property type="match status" value="1"/>
</dbReference>
<evidence type="ECO:0000256" key="3">
    <source>
        <dbReference type="ARBA" id="ARBA00023125"/>
    </source>
</evidence>
<keyword evidence="2" id="KW-0159">Chromosome partition</keyword>
<organism evidence="6 7">
    <name type="scientific">Sphingomonas lacunae</name>
    <dbReference type="NCBI Taxonomy" id="2698828"/>
    <lineage>
        <taxon>Bacteria</taxon>
        <taxon>Pseudomonadati</taxon>
        <taxon>Pseudomonadota</taxon>
        <taxon>Alphaproteobacteria</taxon>
        <taxon>Sphingomonadales</taxon>
        <taxon>Sphingomonadaceae</taxon>
        <taxon>Sphingomonas</taxon>
    </lineage>
</organism>
<dbReference type="GO" id="GO:0007059">
    <property type="term" value="P:chromosome segregation"/>
    <property type="evidence" value="ECO:0007669"/>
    <property type="project" value="UniProtKB-KW"/>
</dbReference>
<dbReference type="InterPro" id="IPR057240">
    <property type="entry name" value="ParB_dimer_C"/>
</dbReference>
<dbReference type="EMBL" id="CP053015">
    <property type="protein sequence ID" value="QJQ31854.1"/>
    <property type="molecule type" value="Genomic_DNA"/>
</dbReference>
<protein>
    <submittedName>
        <fullName evidence="6">ParB/RepB/Spo0J family partition protein</fullName>
    </submittedName>
</protein>
<dbReference type="SUPFAM" id="SSF110849">
    <property type="entry name" value="ParB/Sulfiredoxin"/>
    <property type="match status" value="1"/>
</dbReference>
<dbReference type="Gene3D" id="1.10.10.2830">
    <property type="match status" value="1"/>
</dbReference>
<evidence type="ECO:0000259" key="5">
    <source>
        <dbReference type="SMART" id="SM00470"/>
    </source>
</evidence>
<dbReference type="Proteomes" id="UP000503018">
    <property type="component" value="Chromosome"/>
</dbReference>
<name>A0A6M4AS09_9SPHN</name>
<comment type="function">
    <text evidence="4">Involved in chromosome partition. Localize to both poles of the predivisional cell following completion of DNA replication. Binds to the DNA origin of replication.</text>
</comment>
<dbReference type="KEGG" id="slan:GV829_04810"/>
<dbReference type="GO" id="GO:0005694">
    <property type="term" value="C:chromosome"/>
    <property type="evidence" value="ECO:0007669"/>
    <property type="project" value="TreeGrafter"/>
</dbReference>
<feature type="domain" description="ParB-like N-terminal" evidence="5">
    <location>
        <begin position="57"/>
        <end position="148"/>
    </location>
</feature>
<dbReference type="Pfam" id="PF17762">
    <property type="entry name" value="HTH_ParB"/>
    <property type="match status" value="1"/>
</dbReference>
<gene>
    <name evidence="6" type="ORF">GV829_04810</name>
</gene>
<evidence type="ECO:0000256" key="4">
    <source>
        <dbReference type="ARBA" id="ARBA00025472"/>
    </source>
</evidence>
<evidence type="ECO:0000256" key="2">
    <source>
        <dbReference type="ARBA" id="ARBA00022829"/>
    </source>
</evidence>
<dbReference type="InterPro" id="IPR050336">
    <property type="entry name" value="Chromosome_partition/occlusion"/>
</dbReference>
<sequence length="325" mass="34388">MTQENSNPLTPATKAKRPAGLGRGLSALLGDVQADSAVPVAVGGAAGNGGAVRDGLALLPIADVRPHPDQPRRHFDDAALDELAASIRTKGLVQPIVVRPAPSGRGWQLVAGERRWRASQRAGLHQIPAIVRDLDDNDTFTIALVENIQRQELTAIEEAEAYARLRDQLGHSQEAIGSMTGKSRSHIANLLRLLDLPESVRALVATGQLGMGHARAMIGHEDAEALARKAVAQGLSVRKVEALVRAARRNRADGRPGGGRATGTLATGSMPDADIAALESHLADLIGVRVRITHEQGRGGGTLSLEYSSLEQLDMLCQRLSGEPI</sequence>
<dbReference type="Pfam" id="PF23552">
    <property type="entry name" value="ParB_C"/>
    <property type="match status" value="1"/>
</dbReference>
<dbReference type="InterPro" id="IPR004437">
    <property type="entry name" value="ParB/RepB/Spo0J"/>
</dbReference>
<evidence type="ECO:0000313" key="7">
    <source>
        <dbReference type="Proteomes" id="UP000503018"/>
    </source>
</evidence>